<dbReference type="AlphaFoldDB" id="A0A0P9JQ51"/>
<dbReference type="PATRIC" id="fig|199198.5.peg.2737"/>
<evidence type="ECO:0000313" key="3">
    <source>
        <dbReference type="Proteomes" id="UP000050297"/>
    </source>
</evidence>
<sequence length="47" mass="5066">MHDGDGPEGACVLRLKDFKQLSGERSPSVESESHAKILNATSRGKPE</sequence>
<comment type="caution">
    <text evidence="2">The sequence shown here is derived from an EMBL/GenBank/DDBJ whole genome shotgun (WGS) entry which is preliminary data.</text>
</comment>
<dbReference type="Proteomes" id="UP000050297">
    <property type="component" value="Unassembled WGS sequence"/>
</dbReference>
<evidence type="ECO:0000256" key="1">
    <source>
        <dbReference type="SAM" id="MobiDB-lite"/>
    </source>
</evidence>
<feature type="region of interest" description="Disordered" evidence="1">
    <location>
        <begin position="23"/>
        <end position="47"/>
    </location>
</feature>
<gene>
    <name evidence="2" type="ORF">ALO91_102401</name>
</gene>
<evidence type="ECO:0000313" key="2">
    <source>
        <dbReference type="EMBL" id="KPW18162.1"/>
    </source>
</evidence>
<accession>A0A0P9JQ51</accession>
<protein>
    <submittedName>
        <fullName evidence="2">Putative Aldolase</fullName>
    </submittedName>
</protein>
<organism evidence="2 3">
    <name type="scientific">Pseudomonas syringae pv. aceris</name>
    <dbReference type="NCBI Taxonomy" id="199198"/>
    <lineage>
        <taxon>Bacteria</taxon>
        <taxon>Pseudomonadati</taxon>
        <taxon>Pseudomonadota</taxon>
        <taxon>Gammaproteobacteria</taxon>
        <taxon>Pseudomonadales</taxon>
        <taxon>Pseudomonadaceae</taxon>
        <taxon>Pseudomonas</taxon>
        <taxon>Pseudomonas syringae</taxon>
    </lineage>
</organism>
<dbReference type="EMBL" id="LJPM01000331">
    <property type="protein sequence ID" value="KPW18162.1"/>
    <property type="molecule type" value="Genomic_DNA"/>
</dbReference>
<proteinExistence type="predicted"/>
<name>A0A0P9JQ51_PSESX</name>
<reference evidence="2 3" key="1">
    <citation type="submission" date="2015-09" db="EMBL/GenBank/DDBJ databases">
        <title>Genome announcement of multiple Pseudomonas syringae strains.</title>
        <authorList>
            <person name="Thakur S."/>
            <person name="Wang P.W."/>
            <person name="Gong Y."/>
            <person name="Weir B.S."/>
            <person name="Guttman D.S."/>
        </authorList>
    </citation>
    <scope>NUCLEOTIDE SEQUENCE [LARGE SCALE GENOMIC DNA]</scope>
    <source>
        <strain evidence="2 3">ICMP2802</strain>
    </source>
</reference>